<dbReference type="EMBL" id="JACYTO010000001">
    <property type="protein sequence ID" value="MBD8502991.1"/>
    <property type="molecule type" value="Genomic_DNA"/>
</dbReference>
<evidence type="ECO:0000313" key="9">
    <source>
        <dbReference type="EMBL" id="MBD8502991.1"/>
    </source>
</evidence>
<feature type="domain" description="ABC transmembrane type-1" evidence="8">
    <location>
        <begin position="68"/>
        <end position="277"/>
    </location>
</feature>
<dbReference type="CDD" id="cd06261">
    <property type="entry name" value="TM_PBP2"/>
    <property type="match status" value="1"/>
</dbReference>
<comment type="caution">
    <text evidence="9">The sequence shown here is derived from an EMBL/GenBank/DDBJ whole genome shotgun (WGS) entry which is preliminary data.</text>
</comment>
<comment type="subcellular location">
    <subcellularLocation>
        <location evidence="1 7">Cell membrane</location>
        <topology evidence="1 7">Multi-pass membrane protein</topology>
    </subcellularLocation>
</comment>
<evidence type="ECO:0000256" key="1">
    <source>
        <dbReference type="ARBA" id="ARBA00004651"/>
    </source>
</evidence>
<evidence type="ECO:0000256" key="7">
    <source>
        <dbReference type="RuleBase" id="RU363032"/>
    </source>
</evidence>
<feature type="transmembrane region" description="Helical" evidence="7">
    <location>
        <begin position="21"/>
        <end position="47"/>
    </location>
</feature>
<dbReference type="InterPro" id="IPR000515">
    <property type="entry name" value="MetI-like"/>
</dbReference>
<evidence type="ECO:0000256" key="4">
    <source>
        <dbReference type="ARBA" id="ARBA00022692"/>
    </source>
</evidence>
<feature type="transmembrane region" description="Helical" evidence="7">
    <location>
        <begin position="302"/>
        <end position="329"/>
    </location>
</feature>
<feature type="transmembrane region" description="Helical" evidence="7">
    <location>
        <begin position="533"/>
        <end position="551"/>
    </location>
</feature>
<feature type="transmembrane region" description="Helical" evidence="7">
    <location>
        <begin position="417"/>
        <end position="439"/>
    </location>
</feature>
<dbReference type="PANTHER" id="PTHR30183">
    <property type="entry name" value="MOLYBDENUM TRANSPORT SYSTEM PERMEASE PROTEIN MODB"/>
    <property type="match status" value="1"/>
</dbReference>
<dbReference type="Gene3D" id="1.10.3720.10">
    <property type="entry name" value="MetI-like"/>
    <property type="match status" value="2"/>
</dbReference>
<dbReference type="Proteomes" id="UP000603602">
    <property type="component" value="Unassembled WGS sequence"/>
</dbReference>
<dbReference type="PROSITE" id="PS50928">
    <property type="entry name" value="ABC_TM1"/>
    <property type="match status" value="2"/>
</dbReference>
<keyword evidence="6 7" id="KW-0472">Membrane</keyword>
<keyword evidence="2 7" id="KW-0813">Transport</keyword>
<evidence type="ECO:0000313" key="10">
    <source>
        <dbReference type="Proteomes" id="UP000603602"/>
    </source>
</evidence>
<dbReference type="Pfam" id="PF00528">
    <property type="entry name" value="BPD_transp_1"/>
    <property type="match status" value="1"/>
</dbReference>
<comment type="similarity">
    <text evidence="7">Belongs to the binding-protein-dependent transport system permease family.</text>
</comment>
<evidence type="ECO:0000256" key="5">
    <source>
        <dbReference type="ARBA" id="ARBA00022989"/>
    </source>
</evidence>
<evidence type="ECO:0000256" key="3">
    <source>
        <dbReference type="ARBA" id="ARBA00022475"/>
    </source>
</evidence>
<evidence type="ECO:0000256" key="6">
    <source>
        <dbReference type="ARBA" id="ARBA00023136"/>
    </source>
</evidence>
<dbReference type="PANTHER" id="PTHR30183:SF2">
    <property type="entry name" value="IRON UTILIZATION PROTEIN"/>
    <property type="match status" value="1"/>
</dbReference>
<sequence>MDIVQGVKAGRPGIALRVRRYWSTLTVVAVLIAALISMPVLSVFSNVLVGGTSATWAHLADTVLGEFLRNTVILCIGAGLGVASIGVTTAWLTTMHDFPGRRFFEWALVLPLAVPAYVMAYVYTDTLQFVGPVQTWLRELFGWRAGDYWFPDVRSVGGAVAMFMFVLYPYVYMLVRTAFLERASGMLEAGRSLGLGPWGSFFRVSLPLARPAVVAGTALALMETLADFGTVAYFGVQTFTTGIYRAWFSLGDRIAAAQLSASLLAFVILVLLLERASRGRARFNNTSRSAARPVRKRLSPAAGALAAFACFMPLFLGFLLPGFLLLKMALVEGDAQFGARFIDLARNSFVLAAVTAVLAVVLAVLLAYAARLARSRLPEMLNRIVALGYAVPGSVIAVGVLIPVTRLDNQIAAAWEAAFGVNPGLVLTGGIAALVYAYLSRFLTVALHSVESSLGKITPNMDDASRSMGYGKWATLGRVHVPILRGSLLTAGLLVFVDVMKELPATLVMRPFNFDTLATQAHTLAADERLTEASTAALTIVAVGLLPMFIISRQIVRGERVST</sequence>
<feature type="transmembrane region" description="Helical" evidence="7">
    <location>
        <begin position="476"/>
        <end position="497"/>
    </location>
</feature>
<keyword evidence="5 7" id="KW-1133">Transmembrane helix</keyword>
<dbReference type="SUPFAM" id="SSF161098">
    <property type="entry name" value="MetI-like"/>
    <property type="match status" value="2"/>
</dbReference>
<accession>A0ABR9B9X7</accession>
<proteinExistence type="inferred from homology"/>
<gene>
    <name evidence="9" type="ORF">IFO67_08865</name>
</gene>
<feature type="transmembrane region" description="Helical" evidence="7">
    <location>
        <begin position="212"/>
        <end position="234"/>
    </location>
</feature>
<dbReference type="InterPro" id="IPR035906">
    <property type="entry name" value="MetI-like_sf"/>
</dbReference>
<feature type="transmembrane region" description="Helical" evidence="7">
    <location>
        <begin position="67"/>
        <end position="91"/>
    </location>
</feature>
<feature type="transmembrane region" description="Helical" evidence="7">
    <location>
        <begin position="384"/>
        <end position="405"/>
    </location>
</feature>
<organism evidence="9 10">
    <name type="scientific">Thauera sedimentorum</name>
    <dbReference type="NCBI Taxonomy" id="2767595"/>
    <lineage>
        <taxon>Bacteria</taxon>
        <taxon>Pseudomonadati</taxon>
        <taxon>Pseudomonadota</taxon>
        <taxon>Betaproteobacteria</taxon>
        <taxon>Rhodocyclales</taxon>
        <taxon>Zoogloeaceae</taxon>
        <taxon>Thauera</taxon>
    </lineage>
</organism>
<evidence type="ECO:0000259" key="8">
    <source>
        <dbReference type="PROSITE" id="PS50928"/>
    </source>
</evidence>
<keyword evidence="4 7" id="KW-0812">Transmembrane</keyword>
<feature type="transmembrane region" description="Helical" evidence="7">
    <location>
        <begin position="254"/>
        <end position="273"/>
    </location>
</feature>
<feature type="transmembrane region" description="Helical" evidence="7">
    <location>
        <begin position="103"/>
        <end position="123"/>
    </location>
</feature>
<keyword evidence="10" id="KW-1185">Reference proteome</keyword>
<feature type="domain" description="ABC transmembrane type-1" evidence="8">
    <location>
        <begin position="345"/>
        <end position="551"/>
    </location>
</feature>
<keyword evidence="3" id="KW-1003">Cell membrane</keyword>
<protein>
    <submittedName>
        <fullName evidence="9">Iron ABC transporter permease</fullName>
    </submittedName>
</protein>
<feature type="transmembrane region" description="Helical" evidence="7">
    <location>
        <begin position="156"/>
        <end position="175"/>
    </location>
</feature>
<reference evidence="10" key="1">
    <citation type="submission" date="2023-07" db="EMBL/GenBank/DDBJ databases">
        <title>Thauera sp. CAU 1555 isolated from sand of Yaerae Beach.</title>
        <authorList>
            <person name="Kim W."/>
        </authorList>
    </citation>
    <scope>NUCLEOTIDE SEQUENCE [LARGE SCALE GENOMIC DNA]</scope>
    <source>
        <strain evidence="10">CAU 1555</strain>
    </source>
</reference>
<evidence type="ECO:0000256" key="2">
    <source>
        <dbReference type="ARBA" id="ARBA00022448"/>
    </source>
</evidence>
<feature type="transmembrane region" description="Helical" evidence="7">
    <location>
        <begin position="349"/>
        <end position="372"/>
    </location>
</feature>
<name>A0ABR9B9X7_9RHOO</name>